<dbReference type="Pfam" id="PF17306">
    <property type="entry name" value="DUF5355"/>
    <property type="match status" value="1"/>
</dbReference>
<feature type="compositionally biased region" description="Basic and acidic residues" evidence="1">
    <location>
        <begin position="449"/>
        <end position="458"/>
    </location>
</feature>
<name>A0A9P0QPN9_9ASCO</name>
<dbReference type="OrthoDB" id="3980807at2759"/>
<evidence type="ECO:0000313" key="3">
    <source>
        <dbReference type="Proteomes" id="UP000837801"/>
    </source>
</evidence>
<dbReference type="InterPro" id="IPR038499">
    <property type="entry name" value="BRO1_sf"/>
</dbReference>
<sequence>MIVLPHTPPLPKQISVASDRLNSEIISKRSSLINAPTSNYNDIIRFVVSMEEYLEQLFEFTYENTGSGLNGLIKFASNYQIGSSAEPWTIKKASSSLSDKKINIKGIKEAPRSRSLEWNLFNEIELSILSISFSYTSIGSQLINELIEESSATKEVVEKWKQVVNFFKKAISFTQFGAQINRISASPTKINGVLYSFLEKLNNINIQLSILSKSSWTNREDFSRNESFKTNNNSTLARVAIYIVNELSNSQSILVQLQDDATGKKREDSNNSINLDYSYWKDYLGVIEKYAIANAGLFLSIENYQQDKLGEAIGLVNFSLLTLQKKKFDEKASTSSSSSSSGKPSFRKLQEKFKAHRNEAYVKNLESITTLNINNSAFQEKSSGIILKDLSYLFDQLILLHVKFTKVNDNLNFDQVASWSSINSDSRWPLGCQIPVSAVEKYQPRSIKVHPDQQERDAGQSGRTQYY</sequence>
<dbReference type="EMBL" id="CAKXYY010000007">
    <property type="protein sequence ID" value="CAH2352595.1"/>
    <property type="molecule type" value="Genomic_DNA"/>
</dbReference>
<feature type="region of interest" description="Disordered" evidence="1">
    <location>
        <begin position="445"/>
        <end position="467"/>
    </location>
</feature>
<accession>A0A9P0QPN9</accession>
<comment type="caution">
    <text evidence="2">The sequence shown here is derived from an EMBL/GenBank/DDBJ whole genome shotgun (WGS) entry which is preliminary data.</text>
</comment>
<organism evidence="2 3">
    <name type="scientific">[Candida] railenensis</name>
    <dbReference type="NCBI Taxonomy" id="45579"/>
    <lineage>
        <taxon>Eukaryota</taxon>
        <taxon>Fungi</taxon>
        <taxon>Dikarya</taxon>
        <taxon>Ascomycota</taxon>
        <taxon>Saccharomycotina</taxon>
        <taxon>Pichiomycetes</taxon>
        <taxon>Debaryomycetaceae</taxon>
        <taxon>Kurtzmaniella</taxon>
    </lineage>
</organism>
<proteinExistence type="predicted"/>
<dbReference type="InterPro" id="IPR035278">
    <property type="entry name" value="DUF5355"/>
</dbReference>
<protein>
    <submittedName>
        <fullName evidence="2">Uncharacterized protein</fullName>
    </submittedName>
</protein>
<evidence type="ECO:0000256" key="1">
    <source>
        <dbReference type="SAM" id="MobiDB-lite"/>
    </source>
</evidence>
<dbReference type="Gene3D" id="1.25.40.280">
    <property type="entry name" value="alix/aip1 like domains"/>
    <property type="match status" value="1"/>
</dbReference>
<dbReference type="AlphaFoldDB" id="A0A9P0QPN9"/>
<gene>
    <name evidence="2" type="ORF">CLIB1423_07S03114</name>
</gene>
<keyword evidence="3" id="KW-1185">Reference proteome</keyword>
<evidence type="ECO:0000313" key="2">
    <source>
        <dbReference type="EMBL" id="CAH2352595.1"/>
    </source>
</evidence>
<dbReference type="Proteomes" id="UP000837801">
    <property type="component" value="Unassembled WGS sequence"/>
</dbReference>
<reference evidence="2" key="1">
    <citation type="submission" date="2022-03" db="EMBL/GenBank/DDBJ databases">
        <authorList>
            <person name="Legras J.-L."/>
            <person name="Devillers H."/>
            <person name="Grondin C."/>
        </authorList>
    </citation>
    <scope>NUCLEOTIDE SEQUENCE</scope>
    <source>
        <strain evidence="2">CLIB 1423</strain>
    </source>
</reference>